<accession>A0A5M3X902</accession>
<dbReference type="AlphaFoldDB" id="A0A5M3X902"/>
<keyword evidence="3" id="KW-0378">Hydrolase</keyword>
<organism evidence="3 4">
    <name type="scientific">Acrocarpospora pleiomorpha</name>
    <dbReference type="NCBI Taxonomy" id="90975"/>
    <lineage>
        <taxon>Bacteria</taxon>
        <taxon>Bacillati</taxon>
        <taxon>Actinomycetota</taxon>
        <taxon>Actinomycetes</taxon>
        <taxon>Streptosporangiales</taxon>
        <taxon>Streptosporangiaceae</taxon>
        <taxon>Acrocarpospora</taxon>
    </lineage>
</organism>
<proteinExistence type="predicted"/>
<name>A0A5M3X902_9ACTN</name>
<feature type="domain" description="Fumarylacetoacetase N-terminal" evidence="2">
    <location>
        <begin position="4"/>
        <end position="71"/>
    </location>
</feature>
<keyword evidence="4" id="KW-1185">Reference proteome</keyword>
<dbReference type="PANTHER" id="PTHR43211:SF1">
    <property type="entry name" value="BLL6422 PROTEIN"/>
    <property type="match status" value="1"/>
</dbReference>
<evidence type="ECO:0000313" key="4">
    <source>
        <dbReference type="Proteomes" id="UP000377595"/>
    </source>
</evidence>
<evidence type="ECO:0000313" key="3">
    <source>
        <dbReference type="EMBL" id="GES17574.1"/>
    </source>
</evidence>
<evidence type="ECO:0000259" key="2">
    <source>
        <dbReference type="Pfam" id="PF18288"/>
    </source>
</evidence>
<sequence length="320" mass="34324">MAGGGLDGTLVVVSSDRTRFLVPPQGPRTMQQSLDTWAESVTLLEGVFESLDDPTLGSPVDGAVFAAPLPRVYHWAEGSSYLSHMERIRGGRGEALPDRHRERPIVYQSGGAPNWPPRAEVPLPDETWELDYEPTVFVVTGDAPQGTTAAQAPEHIKLVGITNDVTYRRLLVEERRQGTGTYGSKPGRGFAPFLVTPATLGTAWQNSFLRAALQCSVNGTLYGAPRADRDFSFGLPQIIGEFTRTRPLIAGSMIGTGTISNGDTECGFGCIAEKRGVEIMESGAAVTPFLSAGDTVTIEAIADDGTSLFGLIQHTVTRME</sequence>
<dbReference type="Gene3D" id="3.90.850.10">
    <property type="entry name" value="Fumarylacetoacetase-like, C-terminal domain"/>
    <property type="match status" value="1"/>
</dbReference>
<evidence type="ECO:0000259" key="1">
    <source>
        <dbReference type="Pfam" id="PF01557"/>
    </source>
</evidence>
<dbReference type="GO" id="GO:0016787">
    <property type="term" value="F:hydrolase activity"/>
    <property type="evidence" value="ECO:0007669"/>
    <property type="project" value="UniProtKB-KW"/>
</dbReference>
<dbReference type="Proteomes" id="UP000377595">
    <property type="component" value="Unassembled WGS sequence"/>
</dbReference>
<dbReference type="InterPro" id="IPR041072">
    <property type="entry name" value="FAA_hydro_N"/>
</dbReference>
<gene>
    <name evidence="3" type="primary">uptA</name>
    <name evidence="3" type="ORF">Aple_004690</name>
</gene>
<feature type="domain" description="Fumarylacetoacetase-like C-terminal" evidence="1">
    <location>
        <begin position="75"/>
        <end position="315"/>
    </location>
</feature>
<dbReference type="SUPFAM" id="SSF56529">
    <property type="entry name" value="FAH"/>
    <property type="match status" value="1"/>
</dbReference>
<comment type="caution">
    <text evidence="3">The sequence shown here is derived from an EMBL/GenBank/DDBJ whole genome shotgun (WGS) entry which is preliminary data.</text>
</comment>
<dbReference type="InterPro" id="IPR011234">
    <property type="entry name" value="Fumarylacetoacetase-like_C"/>
</dbReference>
<dbReference type="Pfam" id="PF18288">
    <property type="entry name" value="FAA_hydro_N_2"/>
    <property type="match status" value="1"/>
</dbReference>
<dbReference type="InterPro" id="IPR036663">
    <property type="entry name" value="Fumarylacetoacetase_C_sf"/>
</dbReference>
<dbReference type="PANTHER" id="PTHR43211">
    <property type="entry name" value="FUMARYLACETOACETATE HYDROLASE"/>
    <property type="match status" value="1"/>
</dbReference>
<dbReference type="Pfam" id="PF01557">
    <property type="entry name" value="FAA_hydrolase"/>
    <property type="match status" value="1"/>
</dbReference>
<dbReference type="EMBL" id="BLAF01000004">
    <property type="protein sequence ID" value="GES17574.1"/>
    <property type="molecule type" value="Genomic_DNA"/>
</dbReference>
<protein>
    <submittedName>
        <fullName evidence="3">Fumarylacetoacetate hydrolase</fullName>
    </submittedName>
</protein>
<reference evidence="3 4" key="1">
    <citation type="submission" date="2019-10" db="EMBL/GenBank/DDBJ databases">
        <title>Whole genome shotgun sequence of Acrocarpospora pleiomorpha NBRC 16267.</title>
        <authorList>
            <person name="Ichikawa N."/>
            <person name="Kimura A."/>
            <person name="Kitahashi Y."/>
            <person name="Komaki H."/>
            <person name="Oguchi A."/>
        </authorList>
    </citation>
    <scope>NUCLEOTIDE SEQUENCE [LARGE SCALE GENOMIC DNA]</scope>
    <source>
        <strain evidence="3 4">NBRC 16267</strain>
    </source>
</reference>